<name>A0A1C4DE54_9BACT</name>
<evidence type="ECO:0000313" key="9">
    <source>
        <dbReference type="EMBL" id="SCC29538.1"/>
    </source>
</evidence>
<comment type="subcellular location">
    <subcellularLocation>
        <location evidence="7">Cytoplasm</location>
    </subcellularLocation>
</comment>
<keyword evidence="7" id="KW-0963">Cytoplasm</keyword>
<keyword evidence="10" id="KW-1185">Reference proteome</keyword>
<protein>
    <recommendedName>
        <fullName evidence="7">Gamma-glutamyl phosphate reductase</fullName>
        <shortName evidence="7">GPR</shortName>
        <ecNumber evidence="7">1.2.1.41</ecNumber>
    </recommendedName>
    <alternativeName>
        <fullName evidence="7">Glutamate-5-semialdehyde dehydrogenase</fullName>
    </alternativeName>
    <alternativeName>
        <fullName evidence="7">Glutamyl-gamma-semialdehyde dehydrogenase</fullName>
        <shortName evidence="7">GSA dehydrogenase</shortName>
    </alternativeName>
</protein>
<evidence type="ECO:0000259" key="8">
    <source>
        <dbReference type="Pfam" id="PF00171"/>
    </source>
</evidence>
<reference evidence="9 10" key="1">
    <citation type="submission" date="2016-08" db="EMBL/GenBank/DDBJ databases">
        <authorList>
            <person name="Seilhamer J.J."/>
        </authorList>
    </citation>
    <scope>NUCLEOTIDE SEQUENCE [LARGE SCALE GENOMIC DNA]</scope>
    <source>
        <strain evidence="9 10">A37T2</strain>
    </source>
</reference>
<comment type="catalytic activity">
    <reaction evidence="6 7">
        <text>L-glutamate 5-semialdehyde + phosphate + NADP(+) = L-glutamyl 5-phosphate + NADPH + H(+)</text>
        <dbReference type="Rhea" id="RHEA:19541"/>
        <dbReference type="ChEBI" id="CHEBI:15378"/>
        <dbReference type="ChEBI" id="CHEBI:43474"/>
        <dbReference type="ChEBI" id="CHEBI:57783"/>
        <dbReference type="ChEBI" id="CHEBI:58066"/>
        <dbReference type="ChEBI" id="CHEBI:58274"/>
        <dbReference type="ChEBI" id="CHEBI:58349"/>
        <dbReference type="EC" id="1.2.1.41"/>
    </reaction>
</comment>
<dbReference type="STRING" id="1335309.GA0116948_105223"/>
<dbReference type="GO" id="GO:0005737">
    <property type="term" value="C:cytoplasm"/>
    <property type="evidence" value="ECO:0007669"/>
    <property type="project" value="UniProtKB-SubCell"/>
</dbReference>
<evidence type="ECO:0000313" key="10">
    <source>
        <dbReference type="Proteomes" id="UP000242818"/>
    </source>
</evidence>
<dbReference type="InterPro" id="IPR016163">
    <property type="entry name" value="Ald_DH_C"/>
</dbReference>
<keyword evidence="4 7" id="KW-0521">NADP</keyword>
<keyword evidence="5 7" id="KW-0560">Oxidoreductase</keyword>
<accession>A0A1C4DE54</accession>
<dbReference type="Pfam" id="PF00171">
    <property type="entry name" value="Aldedh"/>
    <property type="match status" value="1"/>
</dbReference>
<feature type="domain" description="Aldehyde dehydrogenase" evidence="8">
    <location>
        <begin position="22"/>
        <end position="295"/>
    </location>
</feature>
<comment type="similarity">
    <text evidence="7">Belongs to the gamma-glutamyl phosphate reductase family.</text>
</comment>
<comment type="pathway">
    <text evidence="1 7">Amino-acid biosynthesis; L-proline biosynthesis; L-glutamate 5-semialdehyde from L-glutamate: step 2/2.</text>
</comment>
<sequence length="430" mass="46555">MIKLPVTFFTMEPTSIQLLPLLENAQQAATALRTLADAQKQQLLRQVAALLLQQSDAIVAENKKDLDRIPDSDPKKDRLLLDAARIAALADTMIDISKLPDPAHQLISEKKLDNGLLVQKKTVPLGVVGVIYESRPNVTIDVAGLCLRSGNACLLRGGSDAFYTNTILVAILQEALQKQGIHPAAVQLMPTDRELVKEMLEANGYIDIIIPRGSQQLIQFVRDHAKVPVIETGAGVCHTYVEKTADLEQAAAVVTNAKVSRPSACNALDTVLVDAEVAADFLPLLAPQLAAYKVEIFADEIALPILQTAQYPFLQAAAPGDFGREFLDFKCSIKVTSGLEAALAHIRQHSSKHSEAILSKDAAATERFLHELDAAAVYVNASTRFTDGGVFGLGAEIGISTQKLHARGPFALEKLVTEKWFVYGNGQVRN</sequence>
<evidence type="ECO:0000256" key="3">
    <source>
        <dbReference type="ARBA" id="ARBA00022650"/>
    </source>
</evidence>
<evidence type="ECO:0000256" key="1">
    <source>
        <dbReference type="ARBA" id="ARBA00004985"/>
    </source>
</evidence>
<dbReference type="NCBIfam" id="TIGR00407">
    <property type="entry name" value="proA"/>
    <property type="match status" value="1"/>
</dbReference>
<comment type="function">
    <text evidence="7">Catalyzes the NADPH-dependent reduction of L-glutamate 5-phosphate into L-glutamate 5-semialdehyde and phosphate. The product spontaneously undergoes cyclization to form 1-pyrroline-5-carboxylate.</text>
</comment>
<dbReference type="NCBIfam" id="NF001221">
    <property type="entry name" value="PRK00197.1"/>
    <property type="match status" value="1"/>
</dbReference>
<dbReference type="PANTHER" id="PTHR11063">
    <property type="entry name" value="GLUTAMATE SEMIALDEHYDE DEHYDROGENASE"/>
    <property type="match status" value="1"/>
</dbReference>
<dbReference type="InterPro" id="IPR000965">
    <property type="entry name" value="GPR_dom"/>
</dbReference>
<dbReference type="EC" id="1.2.1.41" evidence="7"/>
<dbReference type="Gene3D" id="3.40.605.10">
    <property type="entry name" value="Aldehyde Dehydrogenase, Chain A, domain 1"/>
    <property type="match status" value="1"/>
</dbReference>
<dbReference type="SUPFAM" id="SSF53720">
    <property type="entry name" value="ALDH-like"/>
    <property type="match status" value="1"/>
</dbReference>
<dbReference type="FunFam" id="3.40.309.10:FF:000006">
    <property type="entry name" value="Gamma-glutamyl phosphate reductase"/>
    <property type="match status" value="1"/>
</dbReference>
<dbReference type="CDD" id="cd07079">
    <property type="entry name" value="ALDH_F18-19_ProA-GPR"/>
    <property type="match status" value="1"/>
</dbReference>
<evidence type="ECO:0000256" key="7">
    <source>
        <dbReference type="HAMAP-Rule" id="MF_00412"/>
    </source>
</evidence>
<dbReference type="InterPro" id="IPR016161">
    <property type="entry name" value="Ald_DH/histidinol_DH"/>
</dbReference>
<dbReference type="EMBL" id="FMAR01000005">
    <property type="protein sequence ID" value="SCC29538.1"/>
    <property type="molecule type" value="Genomic_DNA"/>
</dbReference>
<organism evidence="9 10">
    <name type="scientific">Chitinophaga costaii</name>
    <dbReference type="NCBI Taxonomy" id="1335309"/>
    <lineage>
        <taxon>Bacteria</taxon>
        <taxon>Pseudomonadati</taxon>
        <taxon>Bacteroidota</taxon>
        <taxon>Chitinophagia</taxon>
        <taxon>Chitinophagales</taxon>
        <taxon>Chitinophagaceae</taxon>
        <taxon>Chitinophaga</taxon>
    </lineage>
</organism>
<dbReference type="AlphaFoldDB" id="A0A1C4DE54"/>
<dbReference type="GO" id="GO:0004350">
    <property type="term" value="F:glutamate-5-semialdehyde dehydrogenase activity"/>
    <property type="evidence" value="ECO:0007669"/>
    <property type="project" value="UniProtKB-UniRule"/>
</dbReference>
<dbReference type="PIRSF" id="PIRSF000151">
    <property type="entry name" value="GPR"/>
    <property type="match status" value="1"/>
</dbReference>
<dbReference type="HAMAP" id="MF_00412">
    <property type="entry name" value="ProA"/>
    <property type="match status" value="1"/>
</dbReference>
<evidence type="ECO:0000256" key="6">
    <source>
        <dbReference type="ARBA" id="ARBA00049024"/>
    </source>
</evidence>
<dbReference type="Gene3D" id="3.40.309.10">
    <property type="entry name" value="Aldehyde Dehydrogenase, Chain A, domain 2"/>
    <property type="match status" value="1"/>
</dbReference>
<keyword evidence="2 7" id="KW-0028">Amino-acid biosynthesis</keyword>
<dbReference type="UniPathway" id="UPA00098">
    <property type="reaction ID" value="UER00360"/>
</dbReference>
<dbReference type="InterPro" id="IPR015590">
    <property type="entry name" value="Aldehyde_DH_dom"/>
</dbReference>
<evidence type="ECO:0000256" key="4">
    <source>
        <dbReference type="ARBA" id="ARBA00022857"/>
    </source>
</evidence>
<gene>
    <name evidence="7" type="primary">proA</name>
    <name evidence="9" type="ORF">GA0116948_105223</name>
</gene>
<evidence type="ECO:0000256" key="5">
    <source>
        <dbReference type="ARBA" id="ARBA00023002"/>
    </source>
</evidence>
<evidence type="ECO:0000256" key="2">
    <source>
        <dbReference type="ARBA" id="ARBA00022605"/>
    </source>
</evidence>
<dbReference type="GO" id="GO:0055129">
    <property type="term" value="P:L-proline biosynthetic process"/>
    <property type="evidence" value="ECO:0007669"/>
    <property type="project" value="UniProtKB-UniRule"/>
</dbReference>
<dbReference type="Proteomes" id="UP000242818">
    <property type="component" value="Unassembled WGS sequence"/>
</dbReference>
<keyword evidence="3 7" id="KW-0641">Proline biosynthesis</keyword>
<dbReference type="GO" id="GO:0050661">
    <property type="term" value="F:NADP binding"/>
    <property type="evidence" value="ECO:0007669"/>
    <property type="project" value="InterPro"/>
</dbReference>
<dbReference type="InterPro" id="IPR012134">
    <property type="entry name" value="Glu-5-SA_DH"/>
</dbReference>
<dbReference type="PANTHER" id="PTHR11063:SF8">
    <property type="entry name" value="DELTA-1-PYRROLINE-5-CARBOXYLATE SYNTHASE"/>
    <property type="match status" value="1"/>
</dbReference>
<proteinExistence type="inferred from homology"/>
<dbReference type="InterPro" id="IPR016162">
    <property type="entry name" value="Ald_DH_N"/>
</dbReference>